<protein>
    <submittedName>
        <fullName evidence="1">Uncharacterized protein</fullName>
    </submittedName>
</protein>
<proteinExistence type="predicted"/>
<dbReference type="EMBL" id="JACIFX010000003">
    <property type="protein sequence ID" value="MBB4228762.1"/>
    <property type="molecule type" value="Genomic_DNA"/>
</dbReference>
<evidence type="ECO:0000313" key="2">
    <source>
        <dbReference type="Proteomes" id="UP000551353"/>
    </source>
</evidence>
<accession>A0ABR6ILL5</accession>
<gene>
    <name evidence="1" type="ORF">GGD56_002604</name>
</gene>
<reference evidence="1 2" key="1">
    <citation type="submission" date="2020-08" db="EMBL/GenBank/DDBJ databases">
        <title>Genomic Encyclopedia of Type Strains, Phase IV (KMG-V): Genome sequencing to study the core and pangenomes of soil and plant-associated prokaryotes.</title>
        <authorList>
            <person name="Whitman W."/>
        </authorList>
    </citation>
    <scope>NUCLEOTIDE SEQUENCE [LARGE SCALE GENOMIC DNA]</scope>
    <source>
        <strain evidence="1 2">SEMIA 4087</strain>
    </source>
</reference>
<name>A0ABR6ILL5_9HYPH</name>
<sequence>MADDGEAVVIMTASNPVLRFGHKPIEHVIPTALGRYRKGGDGACSAIAEGFSDIALLLRRDGMGNARRER</sequence>
<dbReference type="Proteomes" id="UP000551353">
    <property type="component" value="Unassembled WGS sequence"/>
</dbReference>
<evidence type="ECO:0000313" key="1">
    <source>
        <dbReference type="EMBL" id="MBB4228762.1"/>
    </source>
</evidence>
<organism evidence="1 2">
    <name type="scientific">Rhizobium mongolense</name>
    <dbReference type="NCBI Taxonomy" id="57676"/>
    <lineage>
        <taxon>Bacteria</taxon>
        <taxon>Pseudomonadati</taxon>
        <taxon>Pseudomonadota</taxon>
        <taxon>Alphaproteobacteria</taxon>
        <taxon>Hyphomicrobiales</taxon>
        <taxon>Rhizobiaceae</taxon>
        <taxon>Rhizobium/Agrobacterium group</taxon>
        <taxon>Rhizobium</taxon>
    </lineage>
</organism>
<keyword evidence="2" id="KW-1185">Reference proteome</keyword>
<comment type="caution">
    <text evidence="1">The sequence shown here is derived from an EMBL/GenBank/DDBJ whole genome shotgun (WGS) entry which is preliminary data.</text>
</comment>
<dbReference type="RefSeq" id="WP_022715086.1">
    <property type="nucleotide sequence ID" value="NZ_JACIFX010000003.1"/>
</dbReference>